<accession>A0A8H5T3T6</accession>
<dbReference type="AlphaFoldDB" id="A0A8H5T3T6"/>
<dbReference type="EMBL" id="JAAGWQ010000159">
    <property type="protein sequence ID" value="KAF5662682.1"/>
    <property type="molecule type" value="Genomic_DNA"/>
</dbReference>
<dbReference type="OrthoDB" id="3439489at2759"/>
<name>A0A8H5T3T6_FUSHE</name>
<evidence type="ECO:0000313" key="1">
    <source>
        <dbReference type="EMBL" id="KAF5662682.1"/>
    </source>
</evidence>
<evidence type="ECO:0000313" key="2">
    <source>
        <dbReference type="Proteomes" id="UP000567885"/>
    </source>
</evidence>
<dbReference type="Gene3D" id="2.80.10.50">
    <property type="match status" value="1"/>
</dbReference>
<dbReference type="Proteomes" id="UP000567885">
    <property type="component" value="Unassembled WGS sequence"/>
</dbReference>
<proteinExistence type="predicted"/>
<keyword evidence="2" id="KW-1185">Reference proteome</keyword>
<organism evidence="1 2">
    <name type="scientific">Fusarium heterosporum</name>
    <dbReference type="NCBI Taxonomy" id="42747"/>
    <lineage>
        <taxon>Eukaryota</taxon>
        <taxon>Fungi</taxon>
        <taxon>Dikarya</taxon>
        <taxon>Ascomycota</taxon>
        <taxon>Pezizomycotina</taxon>
        <taxon>Sordariomycetes</taxon>
        <taxon>Hypocreomycetidae</taxon>
        <taxon>Hypocreales</taxon>
        <taxon>Nectriaceae</taxon>
        <taxon>Fusarium</taxon>
        <taxon>Fusarium heterosporum species complex</taxon>
    </lineage>
</organism>
<reference evidence="1 2" key="1">
    <citation type="submission" date="2020-05" db="EMBL/GenBank/DDBJ databases">
        <title>Identification and distribution of gene clusters putatively required for synthesis of sphingolipid metabolism inhibitors in phylogenetically diverse species of the filamentous fungus Fusarium.</title>
        <authorList>
            <person name="Kim H.-S."/>
            <person name="Busman M."/>
            <person name="Brown D.W."/>
            <person name="Divon H."/>
            <person name="Uhlig S."/>
            <person name="Proctor R.H."/>
        </authorList>
    </citation>
    <scope>NUCLEOTIDE SEQUENCE [LARGE SCALE GENOMIC DNA]</scope>
    <source>
        <strain evidence="1 2">NRRL 20693</strain>
    </source>
</reference>
<sequence length="135" mass="14974">MSVPSRFLIFVDGRPLPMPSPGSLEDGYRCIAEIEGGDPPAIFELRQEEYGPGQLVSGPFALGRHRVEDLSLRPKPIIWVKAEDIHSLQPLEVRDRGNGNEIIFQGRQGIILQEGKLFSPLLDDHPPAKVELRAA</sequence>
<protein>
    <submittedName>
        <fullName evidence="1">Uncharacterized protein</fullName>
    </submittedName>
</protein>
<gene>
    <name evidence="1" type="ORF">FHETE_7788</name>
</gene>
<comment type="caution">
    <text evidence="1">The sequence shown here is derived from an EMBL/GenBank/DDBJ whole genome shotgun (WGS) entry which is preliminary data.</text>
</comment>